<comment type="similarity">
    <text evidence="1">Belongs to the methyltransferase superfamily. PrmA family.</text>
</comment>
<dbReference type="GO" id="GO:0008988">
    <property type="term" value="F:rRNA (adenine-N6-)-methyltransferase activity"/>
    <property type="evidence" value="ECO:0007669"/>
    <property type="project" value="TreeGrafter"/>
</dbReference>
<dbReference type="Proteomes" id="UP001153737">
    <property type="component" value="Chromosome 6"/>
</dbReference>
<evidence type="ECO:0000256" key="1">
    <source>
        <dbReference type="ARBA" id="ARBA00009741"/>
    </source>
</evidence>
<organism evidence="4 5">
    <name type="scientific">Phaedon cochleariae</name>
    <name type="common">Mustard beetle</name>
    <dbReference type="NCBI Taxonomy" id="80249"/>
    <lineage>
        <taxon>Eukaryota</taxon>
        <taxon>Metazoa</taxon>
        <taxon>Ecdysozoa</taxon>
        <taxon>Arthropoda</taxon>
        <taxon>Hexapoda</taxon>
        <taxon>Insecta</taxon>
        <taxon>Pterygota</taxon>
        <taxon>Neoptera</taxon>
        <taxon>Endopterygota</taxon>
        <taxon>Coleoptera</taxon>
        <taxon>Polyphaga</taxon>
        <taxon>Cucujiformia</taxon>
        <taxon>Chrysomeloidea</taxon>
        <taxon>Chrysomelidae</taxon>
        <taxon>Chrysomelinae</taxon>
        <taxon>Chrysomelini</taxon>
        <taxon>Phaedon</taxon>
    </lineage>
</organism>
<dbReference type="AlphaFoldDB" id="A0A9N9X719"/>
<dbReference type="Gene3D" id="3.40.50.150">
    <property type="entry name" value="Vaccinia Virus protein VP39"/>
    <property type="match status" value="1"/>
</dbReference>
<dbReference type="InterPro" id="IPR007848">
    <property type="entry name" value="Small_mtfrase_dom"/>
</dbReference>
<feature type="domain" description="Methyltransferase small" evidence="3">
    <location>
        <begin position="47"/>
        <end position="139"/>
    </location>
</feature>
<dbReference type="InterPro" id="IPR029063">
    <property type="entry name" value="SAM-dependent_MTases_sf"/>
</dbReference>
<reference evidence="4" key="2">
    <citation type="submission" date="2022-10" db="EMBL/GenBank/DDBJ databases">
        <authorList>
            <consortium name="ENA_rothamsted_submissions"/>
            <consortium name="culmorum"/>
            <person name="King R."/>
        </authorList>
    </citation>
    <scope>NUCLEOTIDE SEQUENCE</scope>
</reference>
<dbReference type="EMBL" id="OU896712">
    <property type="protein sequence ID" value="CAG9823176.1"/>
    <property type="molecule type" value="Genomic_DNA"/>
</dbReference>
<dbReference type="InterPro" id="IPR002052">
    <property type="entry name" value="DNA_methylase_N6_adenine_CS"/>
</dbReference>
<dbReference type="Pfam" id="PF05175">
    <property type="entry name" value="MTS"/>
    <property type="match status" value="1"/>
</dbReference>
<dbReference type="SUPFAM" id="SSF53335">
    <property type="entry name" value="S-adenosyl-L-methionine-dependent methyltransferases"/>
    <property type="match status" value="1"/>
</dbReference>
<evidence type="ECO:0000313" key="5">
    <source>
        <dbReference type="Proteomes" id="UP001153737"/>
    </source>
</evidence>
<evidence type="ECO:0000256" key="2">
    <source>
        <dbReference type="ARBA" id="ARBA00041374"/>
    </source>
</evidence>
<dbReference type="PROSITE" id="PS00092">
    <property type="entry name" value="N6_MTASE"/>
    <property type="match status" value="1"/>
</dbReference>
<protein>
    <recommendedName>
        <fullName evidence="2">Methyltransferase-like protein 5</fullName>
    </recommendedName>
</protein>
<dbReference type="PANTHER" id="PTHR23290">
    <property type="entry name" value="RRNA N6-ADENOSINE-METHYLTRANSFERASE METTL5"/>
    <property type="match status" value="1"/>
</dbReference>
<evidence type="ECO:0000313" key="4">
    <source>
        <dbReference type="EMBL" id="CAG9823176.1"/>
    </source>
</evidence>
<keyword evidence="5" id="KW-1185">Reference proteome</keyword>
<dbReference type="OrthoDB" id="419617at2759"/>
<sequence length="211" mass="23756">MYPCMKLKHLEQRLQDISMFDKPKIVLEQYVTPSHLGSHMLYTIQSQYGDIEGKLVADLGSGCGALSIGAAVLNASLVTGFEIDEDAIEIFQENCQDHELTNIEVIQCDVLKDIPSRFNKAFDTVLMNPPFGTKNNAGTDMKFLDTALRLSNNVVYSLHKTSTRSFILKHTESLGVKAEVLAELHYDLPSTYKFHKKKSVDIEVDFYKFSV</sequence>
<name>A0A9N9X719_PHACE</name>
<gene>
    <name evidence="4" type="ORF">PHAECO_LOCUS10415</name>
</gene>
<dbReference type="InterPro" id="IPR051720">
    <property type="entry name" value="rRNA_MeTrfase/Polyamine_Synth"/>
</dbReference>
<reference evidence="4" key="1">
    <citation type="submission" date="2022-01" db="EMBL/GenBank/DDBJ databases">
        <authorList>
            <person name="King R."/>
        </authorList>
    </citation>
    <scope>NUCLEOTIDE SEQUENCE</scope>
</reference>
<accession>A0A9N9X719</accession>
<dbReference type="CDD" id="cd02440">
    <property type="entry name" value="AdoMet_MTases"/>
    <property type="match status" value="1"/>
</dbReference>
<evidence type="ECO:0000259" key="3">
    <source>
        <dbReference type="Pfam" id="PF05175"/>
    </source>
</evidence>
<dbReference type="PANTHER" id="PTHR23290:SF0">
    <property type="entry name" value="RRNA N6-ADENOSINE-METHYLTRANSFERASE METTL5"/>
    <property type="match status" value="1"/>
</dbReference>
<dbReference type="GO" id="GO:0003676">
    <property type="term" value="F:nucleic acid binding"/>
    <property type="evidence" value="ECO:0007669"/>
    <property type="project" value="InterPro"/>
</dbReference>
<proteinExistence type="inferred from homology"/>